<proteinExistence type="inferred from homology"/>
<evidence type="ECO:0000313" key="4">
    <source>
        <dbReference type="Proteomes" id="UP000789508"/>
    </source>
</evidence>
<evidence type="ECO:0000313" key="3">
    <source>
        <dbReference type="EMBL" id="CAG8611845.1"/>
    </source>
</evidence>
<evidence type="ECO:0000259" key="2">
    <source>
        <dbReference type="Pfam" id="PF05970"/>
    </source>
</evidence>
<dbReference type="GO" id="GO:0006281">
    <property type="term" value="P:DNA repair"/>
    <property type="evidence" value="ECO:0007669"/>
    <property type="project" value="UniProtKB-KW"/>
</dbReference>
<comment type="similarity">
    <text evidence="1">Belongs to the helicase family.</text>
</comment>
<protein>
    <recommendedName>
        <fullName evidence="1">ATP-dependent DNA helicase</fullName>
        <ecNumber evidence="1">5.6.2.3</ecNumber>
    </recommendedName>
</protein>
<dbReference type="EC" id="5.6.2.3" evidence="1"/>
<dbReference type="GO" id="GO:0016787">
    <property type="term" value="F:hydrolase activity"/>
    <property type="evidence" value="ECO:0007669"/>
    <property type="project" value="UniProtKB-KW"/>
</dbReference>
<keyword evidence="1" id="KW-0067">ATP-binding</keyword>
<keyword evidence="1" id="KW-0227">DNA damage</keyword>
<dbReference type="Proteomes" id="UP000789508">
    <property type="component" value="Unassembled WGS sequence"/>
</dbReference>
<keyword evidence="1" id="KW-0233">DNA recombination</keyword>
<dbReference type="EMBL" id="CAJVPS010005154">
    <property type="protein sequence ID" value="CAG8611845.1"/>
    <property type="molecule type" value="Genomic_DNA"/>
</dbReference>
<dbReference type="PANTHER" id="PTHR47642:SF5">
    <property type="entry name" value="ATP-DEPENDENT DNA HELICASE"/>
    <property type="match status" value="1"/>
</dbReference>
<feature type="domain" description="DNA helicase Pif1-like DEAD-box helicase" evidence="2">
    <location>
        <begin position="110"/>
        <end position="184"/>
    </location>
</feature>
<dbReference type="Gene3D" id="3.40.50.300">
    <property type="entry name" value="P-loop containing nucleotide triphosphate hydrolases"/>
    <property type="match status" value="1"/>
</dbReference>
<dbReference type="GO" id="GO:0005524">
    <property type="term" value="F:ATP binding"/>
    <property type="evidence" value="ECO:0007669"/>
    <property type="project" value="UniProtKB-KW"/>
</dbReference>
<dbReference type="InterPro" id="IPR051055">
    <property type="entry name" value="PIF1_helicase"/>
</dbReference>
<comment type="caution">
    <text evidence="3">The sequence shown here is derived from an EMBL/GenBank/DDBJ whole genome shotgun (WGS) entry which is preliminary data.</text>
</comment>
<dbReference type="OrthoDB" id="2290334at2759"/>
<dbReference type="PANTHER" id="PTHR47642">
    <property type="entry name" value="ATP-DEPENDENT DNA HELICASE"/>
    <property type="match status" value="1"/>
</dbReference>
<keyword evidence="1" id="KW-0347">Helicase</keyword>
<evidence type="ECO:0000256" key="1">
    <source>
        <dbReference type="RuleBase" id="RU363044"/>
    </source>
</evidence>
<reference evidence="3" key="1">
    <citation type="submission" date="2021-06" db="EMBL/GenBank/DDBJ databases">
        <authorList>
            <person name="Kallberg Y."/>
            <person name="Tangrot J."/>
            <person name="Rosling A."/>
        </authorList>
    </citation>
    <scope>NUCLEOTIDE SEQUENCE</scope>
    <source>
        <strain evidence="3">FL130A</strain>
    </source>
</reference>
<dbReference type="SUPFAM" id="SSF52540">
    <property type="entry name" value="P-loop containing nucleoside triphosphate hydrolases"/>
    <property type="match status" value="1"/>
</dbReference>
<gene>
    <name evidence="3" type="ORF">ALEPTO_LOCUS8595</name>
</gene>
<keyword evidence="1" id="KW-0378">Hydrolase</keyword>
<comment type="cofactor">
    <cofactor evidence="1">
        <name>Mg(2+)</name>
        <dbReference type="ChEBI" id="CHEBI:18420"/>
    </cofactor>
</comment>
<keyword evidence="1" id="KW-0234">DNA repair</keyword>
<organism evidence="3 4">
    <name type="scientific">Ambispora leptoticha</name>
    <dbReference type="NCBI Taxonomy" id="144679"/>
    <lineage>
        <taxon>Eukaryota</taxon>
        <taxon>Fungi</taxon>
        <taxon>Fungi incertae sedis</taxon>
        <taxon>Mucoromycota</taxon>
        <taxon>Glomeromycotina</taxon>
        <taxon>Glomeromycetes</taxon>
        <taxon>Archaeosporales</taxon>
        <taxon>Ambisporaceae</taxon>
        <taxon>Ambispora</taxon>
    </lineage>
</organism>
<dbReference type="InterPro" id="IPR010285">
    <property type="entry name" value="DNA_helicase_pif1-like_DEAD"/>
</dbReference>
<dbReference type="InterPro" id="IPR027417">
    <property type="entry name" value="P-loop_NTPase"/>
</dbReference>
<dbReference type="GO" id="GO:0043139">
    <property type="term" value="F:5'-3' DNA helicase activity"/>
    <property type="evidence" value="ECO:0007669"/>
    <property type="project" value="UniProtKB-EC"/>
</dbReference>
<dbReference type="GO" id="GO:0006310">
    <property type="term" value="P:DNA recombination"/>
    <property type="evidence" value="ECO:0007669"/>
    <property type="project" value="UniProtKB-KW"/>
</dbReference>
<accession>A0A9N9CRN9</accession>
<dbReference type="Pfam" id="PF05970">
    <property type="entry name" value="PIF1"/>
    <property type="match status" value="1"/>
</dbReference>
<sequence length="313" mass="35195">MKKNQIQNKDNYAPRLPEEQINKIVRELSDPNLSPSSQNIEDTEEELLLIKVLKRKLNEGSIKAEMTNDDGEANFKPPLKTHDGDKFRKERKNNQELFRASVEDKKDKELNQEQKQVEKLVLDGKSIFLTGSAGTGKSFLLRHLIKLLQKKHGVDKVGITSTTGTGALIIGGKTFHSYLGIGIVGHLDEETLHVGGKGFRQIGKYCSNNSQKQPNWPDDGIEPTILLSTKKEISAVNRREMKKLRGKNYTFLAKDQENVPGELNELIKDCLAHDELELKKVNGSQGVIVGFTNDPYPIVKFADGKELVVRERI</sequence>
<name>A0A9N9CRN9_9GLOM</name>
<dbReference type="GO" id="GO:0000723">
    <property type="term" value="P:telomere maintenance"/>
    <property type="evidence" value="ECO:0007669"/>
    <property type="project" value="InterPro"/>
</dbReference>
<comment type="catalytic activity">
    <reaction evidence="1">
        <text>ATP + H2O = ADP + phosphate + H(+)</text>
        <dbReference type="Rhea" id="RHEA:13065"/>
        <dbReference type="ChEBI" id="CHEBI:15377"/>
        <dbReference type="ChEBI" id="CHEBI:15378"/>
        <dbReference type="ChEBI" id="CHEBI:30616"/>
        <dbReference type="ChEBI" id="CHEBI:43474"/>
        <dbReference type="ChEBI" id="CHEBI:456216"/>
        <dbReference type="EC" id="5.6.2.3"/>
    </reaction>
</comment>
<keyword evidence="4" id="KW-1185">Reference proteome</keyword>
<dbReference type="AlphaFoldDB" id="A0A9N9CRN9"/>
<keyword evidence="1" id="KW-0547">Nucleotide-binding</keyword>